<proteinExistence type="inferred from homology"/>
<gene>
    <name evidence="5" type="ORF">ACIO7M_18000</name>
</gene>
<dbReference type="EMBL" id="JBIUYY010000007">
    <property type="protein sequence ID" value="MFJ2822984.1"/>
    <property type="molecule type" value="Genomic_DNA"/>
</dbReference>
<dbReference type="GO" id="GO:0016740">
    <property type="term" value="F:transferase activity"/>
    <property type="evidence" value="ECO:0007669"/>
    <property type="project" value="UniProtKB-KW"/>
</dbReference>
<organism evidence="5 6">
    <name type="scientific">Streptomyces toxytricini</name>
    <name type="common">Actinomyces toxytricini</name>
    <dbReference type="NCBI Taxonomy" id="67369"/>
    <lineage>
        <taxon>Bacteria</taxon>
        <taxon>Bacillati</taxon>
        <taxon>Actinomycetota</taxon>
        <taxon>Actinomycetes</taxon>
        <taxon>Kitasatosporales</taxon>
        <taxon>Streptomycetaceae</taxon>
        <taxon>Streptomyces</taxon>
    </lineage>
</organism>
<feature type="compositionally biased region" description="Basic residues" evidence="2">
    <location>
        <begin position="10"/>
        <end position="19"/>
    </location>
</feature>
<dbReference type="Proteomes" id="UP001617351">
    <property type="component" value="Unassembled WGS sequence"/>
</dbReference>
<keyword evidence="6" id="KW-1185">Reference proteome</keyword>
<evidence type="ECO:0000313" key="5">
    <source>
        <dbReference type="EMBL" id="MFJ2822984.1"/>
    </source>
</evidence>
<comment type="similarity">
    <text evidence="1">Belongs to the bacterial sugar transferase family.</text>
</comment>
<evidence type="ECO:0000313" key="6">
    <source>
        <dbReference type="Proteomes" id="UP001617351"/>
    </source>
</evidence>
<dbReference type="PANTHER" id="PTHR30576:SF10">
    <property type="entry name" value="SLL5057 PROTEIN"/>
    <property type="match status" value="1"/>
</dbReference>
<comment type="caution">
    <text evidence="5">The sequence shown here is derived from an EMBL/GenBank/DDBJ whole genome shotgun (WGS) entry which is preliminary data.</text>
</comment>
<evidence type="ECO:0000256" key="3">
    <source>
        <dbReference type="SAM" id="Phobius"/>
    </source>
</evidence>
<evidence type="ECO:0000256" key="2">
    <source>
        <dbReference type="SAM" id="MobiDB-lite"/>
    </source>
</evidence>
<name>A0ABW8EID5_STRT5</name>
<sequence>MPLPPLSFPKVRRPARRTGPRPQPAAAPRPGRRPALRLPRPALRAPRVPAYPAKRAFDLAVGLLLLAAALPALLGAAAVLFLARPRAGRGILLREPAAGLGGRPFRTWRLCTAGAGRAGAAVRRCGLDALPQLLNVLRGEMSLVGPRPQARTDRPDRLLVRPGMTGLWQVSARSDLPWEEMALLDRHYVESHWLGMDLAILARTPRAAREHRHA</sequence>
<evidence type="ECO:0000256" key="1">
    <source>
        <dbReference type="ARBA" id="ARBA00006464"/>
    </source>
</evidence>
<keyword evidence="3" id="KW-1133">Transmembrane helix</keyword>
<dbReference type="RefSeq" id="WP_402382049.1">
    <property type="nucleotide sequence ID" value="NZ_JBIUYY010000007.1"/>
</dbReference>
<feature type="domain" description="Bacterial sugar transferase" evidence="4">
    <location>
        <begin position="54"/>
        <end position="206"/>
    </location>
</feature>
<accession>A0ABW8EID5</accession>
<keyword evidence="5" id="KW-0808">Transferase</keyword>
<keyword evidence="3" id="KW-0812">Transmembrane</keyword>
<dbReference type="Pfam" id="PF02397">
    <property type="entry name" value="Bac_transf"/>
    <property type="match status" value="1"/>
</dbReference>
<evidence type="ECO:0000259" key="4">
    <source>
        <dbReference type="Pfam" id="PF02397"/>
    </source>
</evidence>
<feature type="transmembrane region" description="Helical" evidence="3">
    <location>
        <begin position="59"/>
        <end position="83"/>
    </location>
</feature>
<keyword evidence="3" id="KW-0472">Membrane</keyword>
<reference evidence="5 6" key="1">
    <citation type="submission" date="2024-10" db="EMBL/GenBank/DDBJ databases">
        <title>The Natural Products Discovery Center: Release of the First 8490 Sequenced Strains for Exploring Actinobacteria Biosynthetic Diversity.</title>
        <authorList>
            <person name="Kalkreuter E."/>
            <person name="Kautsar S.A."/>
            <person name="Yang D."/>
            <person name="Bader C.D."/>
            <person name="Teijaro C.N."/>
            <person name="Fluegel L."/>
            <person name="Davis C.M."/>
            <person name="Simpson J.R."/>
            <person name="Lauterbach L."/>
            <person name="Steele A.D."/>
            <person name="Gui C."/>
            <person name="Meng S."/>
            <person name="Li G."/>
            <person name="Viehrig K."/>
            <person name="Ye F."/>
            <person name="Su P."/>
            <person name="Kiefer A.F."/>
            <person name="Nichols A."/>
            <person name="Cepeda A.J."/>
            <person name="Yan W."/>
            <person name="Fan B."/>
            <person name="Jiang Y."/>
            <person name="Adhikari A."/>
            <person name="Zheng C.-J."/>
            <person name="Schuster L."/>
            <person name="Cowan T.M."/>
            <person name="Smanski M.J."/>
            <person name="Chevrette M.G."/>
            <person name="De Carvalho L.P.S."/>
            <person name="Shen B."/>
        </authorList>
    </citation>
    <scope>NUCLEOTIDE SEQUENCE [LARGE SCALE GENOMIC DNA]</scope>
    <source>
        <strain evidence="5 6">NPDC087220</strain>
    </source>
</reference>
<dbReference type="PANTHER" id="PTHR30576">
    <property type="entry name" value="COLANIC BIOSYNTHESIS UDP-GLUCOSE LIPID CARRIER TRANSFERASE"/>
    <property type="match status" value="1"/>
</dbReference>
<protein>
    <submittedName>
        <fullName evidence="5">Sugar transferase</fullName>
    </submittedName>
</protein>
<feature type="region of interest" description="Disordered" evidence="2">
    <location>
        <begin position="1"/>
        <end position="37"/>
    </location>
</feature>
<dbReference type="InterPro" id="IPR003362">
    <property type="entry name" value="Bact_transf"/>
</dbReference>